<sequence>MQSITLRFLAPQGAQPQAGRVAGGTVLRWVDEAGFACASAWARGACVTEFVGGAHFVRPIRPGDLVEVHARLAYTSDSSMCLAVEVRSGGVQGAPLEDVAHCVVAYTAVDAQELPRPVDAWSPDTPGDIALAQRVKAHIDAARAAQ</sequence>
<dbReference type="RefSeq" id="WP_094289681.1">
    <property type="nucleotide sequence ID" value="NZ_JAMXHW010000002.1"/>
</dbReference>
<accession>A0A235EKR7</accession>
<proteinExistence type="inferred from homology"/>
<dbReference type="SUPFAM" id="SSF54637">
    <property type="entry name" value="Thioesterase/thiol ester dehydrase-isomerase"/>
    <property type="match status" value="1"/>
</dbReference>
<dbReference type="Pfam" id="PF03061">
    <property type="entry name" value="4HBT"/>
    <property type="match status" value="1"/>
</dbReference>
<dbReference type="GO" id="GO:0006637">
    <property type="term" value="P:acyl-CoA metabolic process"/>
    <property type="evidence" value="ECO:0007669"/>
    <property type="project" value="TreeGrafter"/>
</dbReference>
<dbReference type="PANTHER" id="PTHR11049">
    <property type="entry name" value="ACYL COENZYME A THIOESTER HYDROLASE"/>
    <property type="match status" value="1"/>
</dbReference>
<dbReference type="PANTHER" id="PTHR11049:SF16">
    <property type="entry name" value="PROTEIN VDLD"/>
    <property type="match status" value="1"/>
</dbReference>
<evidence type="ECO:0000313" key="6">
    <source>
        <dbReference type="Proteomes" id="UP000215441"/>
    </source>
</evidence>
<evidence type="ECO:0000256" key="1">
    <source>
        <dbReference type="ARBA" id="ARBA00010458"/>
    </source>
</evidence>
<reference evidence="5 6" key="1">
    <citation type="submission" date="2017-07" db="EMBL/GenBank/DDBJ databases">
        <title>Acidovorax KNDSW TSA 6 genome sequence and assembly.</title>
        <authorList>
            <person name="Mayilraj S."/>
        </authorList>
    </citation>
    <scope>NUCLEOTIDE SEQUENCE [LARGE SCALE GENOMIC DNA]</scope>
    <source>
        <strain evidence="5 6">KNDSW-TSA6</strain>
    </source>
</reference>
<dbReference type="InterPro" id="IPR033120">
    <property type="entry name" value="HOTDOG_ACOT"/>
</dbReference>
<evidence type="ECO:0000256" key="2">
    <source>
        <dbReference type="ARBA" id="ARBA00022801"/>
    </source>
</evidence>
<dbReference type="Gene3D" id="3.10.129.10">
    <property type="entry name" value="Hotdog Thioesterase"/>
    <property type="match status" value="1"/>
</dbReference>
<name>A0A235EKR7_9BURK</name>
<dbReference type="Proteomes" id="UP000215441">
    <property type="component" value="Unassembled WGS sequence"/>
</dbReference>
<dbReference type="AlphaFoldDB" id="A0A235EKR7"/>
<dbReference type="GO" id="GO:0005829">
    <property type="term" value="C:cytosol"/>
    <property type="evidence" value="ECO:0007669"/>
    <property type="project" value="TreeGrafter"/>
</dbReference>
<dbReference type="InterPro" id="IPR006683">
    <property type="entry name" value="Thioestr_dom"/>
</dbReference>
<feature type="domain" description="HotDog ACOT-type" evidence="4">
    <location>
        <begin position="1"/>
        <end position="112"/>
    </location>
</feature>
<keyword evidence="2 3" id="KW-0378">Hydrolase</keyword>
<dbReference type="PROSITE" id="PS51770">
    <property type="entry name" value="HOTDOG_ACOT"/>
    <property type="match status" value="1"/>
</dbReference>
<evidence type="ECO:0000259" key="4">
    <source>
        <dbReference type="PROSITE" id="PS51770"/>
    </source>
</evidence>
<gene>
    <name evidence="5" type="ORF">CBY09_11595</name>
</gene>
<comment type="caution">
    <text evidence="5">The sequence shown here is derived from an EMBL/GenBank/DDBJ whole genome shotgun (WGS) entry which is preliminary data.</text>
</comment>
<dbReference type="CDD" id="cd03442">
    <property type="entry name" value="BFIT_BACH"/>
    <property type="match status" value="1"/>
</dbReference>
<evidence type="ECO:0000313" key="5">
    <source>
        <dbReference type="EMBL" id="OYD49614.1"/>
    </source>
</evidence>
<evidence type="ECO:0000256" key="3">
    <source>
        <dbReference type="PROSITE-ProRule" id="PRU01106"/>
    </source>
</evidence>
<dbReference type="OrthoDB" id="9809430at2"/>
<keyword evidence="6" id="KW-1185">Reference proteome</keyword>
<dbReference type="EMBL" id="NOIG01000008">
    <property type="protein sequence ID" value="OYD49614.1"/>
    <property type="molecule type" value="Genomic_DNA"/>
</dbReference>
<comment type="similarity">
    <text evidence="1">Belongs to the acyl coenzyme A hydrolase family.</text>
</comment>
<protein>
    <submittedName>
        <fullName evidence="5">Acyl-CoA thioesterase</fullName>
    </submittedName>
</protein>
<dbReference type="InterPro" id="IPR040170">
    <property type="entry name" value="Cytosol_ACT"/>
</dbReference>
<dbReference type="GO" id="GO:0052816">
    <property type="term" value="F:long-chain fatty acyl-CoA hydrolase activity"/>
    <property type="evidence" value="ECO:0007669"/>
    <property type="project" value="TreeGrafter"/>
</dbReference>
<dbReference type="InterPro" id="IPR029069">
    <property type="entry name" value="HotDog_dom_sf"/>
</dbReference>
<organism evidence="5 6">
    <name type="scientific">Acidovorax kalamii</name>
    <dbReference type="NCBI Taxonomy" id="2004485"/>
    <lineage>
        <taxon>Bacteria</taxon>
        <taxon>Pseudomonadati</taxon>
        <taxon>Pseudomonadota</taxon>
        <taxon>Betaproteobacteria</taxon>
        <taxon>Burkholderiales</taxon>
        <taxon>Comamonadaceae</taxon>
        <taxon>Acidovorax</taxon>
    </lineage>
</organism>